<comment type="caution">
    <text evidence="1">The sequence shown here is derived from an EMBL/GenBank/DDBJ whole genome shotgun (WGS) entry which is preliminary data.</text>
</comment>
<reference evidence="1 2" key="1">
    <citation type="journal article" date="2023" name="Science">
        <title>Complex scaffold remodeling in plant triterpene biosynthesis.</title>
        <authorList>
            <person name="De La Pena R."/>
            <person name="Hodgson H."/>
            <person name="Liu J.C."/>
            <person name="Stephenson M.J."/>
            <person name="Martin A.C."/>
            <person name="Owen C."/>
            <person name="Harkess A."/>
            <person name="Leebens-Mack J."/>
            <person name="Jimenez L.E."/>
            <person name="Osbourn A."/>
            <person name="Sattely E.S."/>
        </authorList>
    </citation>
    <scope>NUCLEOTIDE SEQUENCE [LARGE SCALE GENOMIC DNA]</scope>
    <source>
        <strain evidence="2">cv. JPN11</strain>
        <tissue evidence="1">Leaf</tissue>
    </source>
</reference>
<evidence type="ECO:0000313" key="1">
    <source>
        <dbReference type="EMBL" id="KAJ4730066.1"/>
    </source>
</evidence>
<evidence type="ECO:0000313" key="2">
    <source>
        <dbReference type="Proteomes" id="UP001164539"/>
    </source>
</evidence>
<keyword evidence="2" id="KW-1185">Reference proteome</keyword>
<accession>A0ACC1Z2Z7</accession>
<gene>
    <name evidence="1" type="ORF">OWV82_002747</name>
</gene>
<name>A0ACC1Z2Z7_MELAZ</name>
<dbReference type="EMBL" id="CM051394">
    <property type="protein sequence ID" value="KAJ4730066.1"/>
    <property type="molecule type" value="Genomic_DNA"/>
</dbReference>
<organism evidence="1 2">
    <name type="scientific">Melia azedarach</name>
    <name type="common">Chinaberry tree</name>
    <dbReference type="NCBI Taxonomy" id="155640"/>
    <lineage>
        <taxon>Eukaryota</taxon>
        <taxon>Viridiplantae</taxon>
        <taxon>Streptophyta</taxon>
        <taxon>Embryophyta</taxon>
        <taxon>Tracheophyta</taxon>
        <taxon>Spermatophyta</taxon>
        <taxon>Magnoliopsida</taxon>
        <taxon>eudicotyledons</taxon>
        <taxon>Gunneridae</taxon>
        <taxon>Pentapetalae</taxon>
        <taxon>rosids</taxon>
        <taxon>malvids</taxon>
        <taxon>Sapindales</taxon>
        <taxon>Meliaceae</taxon>
        <taxon>Melia</taxon>
    </lineage>
</organism>
<dbReference type="Proteomes" id="UP001164539">
    <property type="component" value="Chromosome 1"/>
</dbReference>
<protein>
    <submittedName>
        <fullName evidence="1">Cellulose synthase-like protein</fullName>
    </submittedName>
</protein>
<sequence>MVNPMIFLPLCEKIAVKNTKQKILDVTIYYSLLFLFSSIVLSLSKNHGFARFLAFLCESWFTFIWLLTINIHWTPAEYKIFPERLHEWVQDLPPVDIFVTTADSDLEPPIITFNTLLSLLAVDYAAHKLACYLSDDGCSPLTFYSLVEASKFAKLWVQFCKKYNVQVRAPFRYFLGEFMPSDHANSCNEEFQWQWQKMKNEYDQLSRKVDDAAQNLSHCDLTGELAIFSNADSRNHSTIVKVIWENKEDSSDHLPHLVYISREKRSQHNHHYKAGAMNVLTRVSALMTNAPFMLNVDCDMFTNNPQVVRETICLLLGSKRETVCGFVQGPQLFYDGPADQVVISNEYMVKGVAEIQGPPYEGTGCFHRRKVIYGLGPDEVTNLTSEKGKLADEHELVKEFGACQVAASYYEYGTNRGKKFISYPYPNLIHLFQPHGIVDSHGVYSEFSAFLGCAPSDGPAAMIQQKRWATGLLEILFSISNPIFSIGDLQSRRCLAYIWILIWGLRSIPELCYAILPAYCIIYNSNFLPYFCLNCVPVQVEEPGIYIPVALFVIYNLYTLSEYLRLGFRIRSWWINQSMERITTMNAWLFALASFIIKFLGLSETVFEVTQKDQSNSDNNDGTINPEEFTFDKSPVFIPGTTILLVQLAALATALLGLQPEAHRGQGSGLGEFMCSFYLVACFWPIVKGLFRKGKYGIPFSTMCKSAVLAFIFVHLGRSSSNMG</sequence>
<proteinExistence type="predicted"/>